<organism evidence="1 2">
    <name type="scientific">Frondihabitans sucicola</name>
    <dbReference type="NCBI Taxonomy" id="1268041"/>
    <lineage>
        <taxon>Bacteria</taxon>
        <taxon>Bacillati</taxon>
        <taxon>Actinomycetota</taxon>
        <taxon>Actinomycetes</taxon>
        <taxon>Micrococcales</taxon>
        <taxon>Microbacteriaceae</taxon>
        <taxon>Frondihabitans</taxon>
    </lineage>
</organism>
<evidence type="ECO:0000313" key="2">
    <source>
        <dbReference type="Proteomes" id="UP001321486"/>
    </source>
</evidence>
<dbReference type="PANTHER" id="PTHR34387:SF2">
    <property type="entry name" value="SLR1258 PROTEIN"/>
    <property type="match status" value="1"/>
</dbReference>
<sequence length="216" mass="23042">MTTFVVAGSATKSHPAERGTVQITVSFTAADRRQVRADSTAAHIAVTQEAAAHQESGAATEWTAERVSTDAYREYVKDSDETVLRYRSISTVSVTFSDFGVLADWVSHLAERPGIGVDGITWSLTDPLRVSLQRKVRIDAVQDAITKANDYAAALDRGSPTLDAVFEEGLRPNLGGGGGFARDGMMMKAASYDGGSYVLKPGDIEVSASISADFTM</sequence>
<accession>A0ABN6XVA9</accession>
<evidence type="ECO:0008006" key="3">
    <source>
        <dbReference type="Google" id="ProtNLM"/>
    </source>
</evidence>
<dbReference type="Gene3D" id="3.30.110.170">
    <property type="entry name" value="Protein of unknown function (DUF541), domain 1"/>
    <property type="match status" value="1"/>
</dbReference>
<gene>
    <name evidence="1" type="ORF">GCM10025867_11930</name>
</gene>
<dbReference type="RefSeq" id="WP_286345842.1">
    <property type="nucleotide sequence ID" value="NZ_AP027732.1"/>
</dbReference>
<protein>
    <recommendedName>
        <fullName evidence="3">SIMPL domain-containing protein</fullName>
    </recommendedName>
</protein>
<dbReference type="EMBL" id="AP027732">
    <property type="protein sequence ID" value="BDZ48952.1"/>
    <property type="molecule type" value="Genomic_DNA"/>
</dbReference>
<dbReference type="Pfam" id="PF04402">
    <property type="entry name" value="SIMPL"/>
    <property type="match status" value="1"/>
</dbReference>
<proteinExistence type="predicted"/>
<dbReference type="InterPro" id="IPR052022">
    <property type="entry name" value="26kDa_periplasmic_antigen"/>
</dbReference>
<keyword evidence="2" id="KW-1185">Reference proteome</keyword>
<dbReference type="Gene3D" id="3.30.70.2970">
    <property type="entry name" value="Protein of unknown function (DUF541), domain 2"/>
    <property type="match status" value="1"/>
</dbReference>
<name>A0ABN6XVA9_9MICO</name>
<dbReference type="InterPro" id="IPR007497">
    <property type="entry name" value="SIMPL/DUF541"/>
</dbReference>
<dbReference type="Proteomes" id="UP001321486">
    <property type="component" value="Chromosome"/>
</dbReference>
<dbReference type="PANTHER" id="PTHR34387">
    <property type="entry name" value="SLR1258 PROTEIN"/>
    <property type="match status" value="1"/>
</dbReference>
<reference evidence="2" key="1">
    <citation type="journal article" date="2019" name="Int. J. Syst. Evol. Microbiol.">
        <title>The Global Catalogue of Microorganisms (GCM) 10K type strain sequencing project: providing services to taxonomists for standard genome sequencing and annotation.</title>
        <authorList>
            <consortium name="The Broad Institute Genomics Platform"/>
            <consortium name="The Broad Institute Genome Sequencing Center for Infectious Disease"/>
            <person name="Wu L."/>
            <person name="Ma J."/>
        </authorList>
    </citation>
    <scope>NUCLEOTIDE SEQUENCE [LARGE SCALE GENOMIC DNA]</scope>
    <source>
        <strain evidence="2">NBRC 108728</strain>
    </source>
</reference>
<evidence type="ECO:0000313" key="1">
    <source>
        <dbReference type="EMBL" id="BDZ48952.1"/>
    </source>
</evidence>